<organism evidence="1">
    <name type="scientific">viral metagenome</name>
    <dbReference type="NCBI Taxonomy" id="1070528"/>
    <lineage>
        <taxon>unclassified sequences</taxon>
        <taxon>metagenomes</taxon>
        <taxon>organismal metagenomes</taxon>
    </lineage>
</organism>
<reference evidence="1" key="1">
    <citation type="submission" date="2020-03" db="EMBL/GenBank/DDBJ databases">
        <title>The deep terrestrial virosphere.</title>
        <authorList>
            <person name="Holmfeldt K."/>
            <person name="Nilsson E."/>
            <person name="Simone D."/>
            <person name="Lopez-Fernandez M."/>
            <person name="Wu X."/>
            <person name="de Brujin I."/>
            <person name="Lundin D."/>
            <person name="Andersson A."/>
            <person name="Bertilsson S."/>
            <person name="Dopson M."/>
        </authorList>
    </citation>
    <scope>NUCLEOTIDE SEQUENCE</scope>
    <source>
        <strain evidence="1">MM171A00291</strain>
        <strain evidence="2">MM171B00223</strain>
    </source>
</reference>
<name>A0A6M3M612_9ZZZZ</name>
<sequence>MRYSKLLKKRFIVKDNGGVWFEDNIEYTRDEILLLKGAGNDCIESVHNCKSVFGGKVVEDVWTV</sequence>
<evidence type="ECO:0000313" key="1">
    <source>
        <dbReference type="EMBL" id="QJB00696.1"/>
    </source>
</evidence>
<accession>A0A6M3M612</accession>
<gene>
    <name evidence="1" type="ORF">MM171A00291_0004</name>
    <name evidence="2" type="ORF">MM171B00223_0053</name>
</gene>
<evidence type="ECO:0000313" key="2">
    <source>
        <dbReference type="EMBL" id="QJB04676.1"/>
    </source>
</evidence>
<dbReference type="EMBL" id="MT143699">
    <property type="protein sequence ID" value="QJB00696.1"/>
    <property type="molecule type" value="Genomic_DNA"/>
</dbReference>
<protein>
    <submittedName>
        <fullName evidence="1">Uncharacterized protein</fullName>
    </submittedName>
</protein>
<proteinExistence type="predicted"/>
<dbReference type="AlphaFoldDB" id="A0A6M3M612"/>
<dbReference type="EMBL" id="MT143887">
    <property type="protein sequence ID" value="QJB04676.1"/>
    <property type="molecule type" value="Genomic_DNA"/>
</dbReference>